<dbReference type="EMBL" id="CP050177">
    <property type="protein sequence ID" value="QIQ02872.1"/>
    <property type="molecule type" value="Genomic_DNA"/>
</dbReference>
<protein>
    <submittedName>
        <fullName evidence="3">Uncharacterized protein</fullName>
    </submittedName>
</protein>
<feature type="region of interest" description="Disordered" evidence="1">
    <location>
        <begin position="76"/>
        <end position="103"/>
    </location>
</feature>
<keyword evidence="2" id="KW-0812">Transmembrane</keyword>
<reference evidence="3 4" key="1">
    <citation type="submission" date="2020-03" db="EMBL/GenBank/DDBJ databases">
        <title>A novel species.</title>
        <authorList>
            <person name="Gao J."/>
        </authorList>
    </citation>
    <scope>NUCLEOTIDE SEQUENCE [LARGE SCALE GENOMIC DNA]</scope>
    <source>
        <strain evidence="3 4">QMT-12</strain>
    </source>
</reference>
<accession>A0A6G9GX70</accession>
<gene>
    <name evidence="3" type="ORF">HA039_11540</name>
</gene>
<dbReference type="AlphaFoldDB" id="A0A6G9GX70"/>
<evidence type="ECO:0000256" key="1">
    <source>
        <dbReference type="SAM" id="MobiDB-lite"/>
    </source>
</evidence>
<evidence type="ECO:0000313" key="4">
    <source>
        <dbReference type="Proteomes" id="UP000501179"/>
    </source>
</evidence>
<organism evidence="3 4">
    <name type="scientific">Streptomyces liangshanensis</name>
    <dbReference type="NCBI Taxonomy" id="2717324"/>
    <lineage>
        <taxon>Bacteria</taxon>
        <taxon>Bacillati</taxon>
        <taxon>Actinomycetota</taxon>
        <taxon>Actinomycetes</taxon>
        <taxon>Kitasatosporales</taxon>
        <taxon>Streptomycetaceae</taxon>
        <taxon>Streptomyces</taxon>
    </lineage>
</organism>
<name>A0A6G9GX70_9ACTN</name>
<evidence type="ECO:0000313" key="3">
    <source>
        <dbReference type="EMBL" id="QIQ02872.1"/>
    </source>
</evidence>
<proteinExistence type="predicted"/>
<keyword evidence="2" id="KW-0472">Membrane</keyword>
<dbReference type="Proteomes" id="UP000501179">
    <property type="component" value="Chromosome"/>
</dbReference>
<feature type="transmembrane region" description="Helical" evidence="2">
    <location>
        <begin position="47"/>
        <end position="65"/>
    </location>
</feature>
<dbReference type="RefSeq" id="WP_167027677.1">
    <property type="nucleotide sequence ID" value="NZ_CP050177.1"/>
</dbReference>
<sequence length="103" mass="10623">MSSLVRLTRLATAPLITAWWLVVPGAGAARAAGSGQSPAESGWAGNLVLPLGVLVLAVVIAGYVVTKRRRRAARAAERRAAWAEREARGGGRPAGRGDTRGGP</sequence>
<evidence type="ECO:0000256" key="2">
    <source>
        <dbReference type="SAM" id="Phobius"/>
    </source>
</evidence>
<keyword evidence="2" id="KW-1133">Transmembrane helix</keyword>
<keyword evidence="4" id="KW-1185">Reference proteome</keyword>
<dbReference type="KEGG" id="slia:HA039_11540"/>